<dbReference type="InterPro" id="IPR001789">
    <property type="entry name" value="Sig_transdc_resp-reg_receiver"/>
</dbReference>
<comment type="caution">
    <text evidence="4">The sequence shown here is derived from an EMBL/GenBank/DDBJ whole genome shotgun (WGS) entry which is preliminary data.</text>
</comment>
<reference evidence="4 5" key="1">
    <citation type="submission" date="2020-08" db="EMBL/GenBank/DDBJ databases">
        <title>Cohnella phylogeny.</title>
        <authorList>
            <person name="Dunlap C."/>
        </authorList>
    </citation>
    <scope>NUCLEOTIDE SEQUENCE [LARGE SCALE GENOMIC DNA]</scope>
    <source>
        <strain evidence="4 5">DSM 103658</strain>
    </source>
</reference>
<dbReference type="PANTHER" id="PTHR43228">
    <property type="entry name" value="TWO-COMPONENT RESPONSE REGULATOR"/>
    <property type="match status" value="1"/>
</dbReference>
<dbReference type="GO" id="GO:0000160">
    <property type="term" value="P:phosphorelay signal transduction system"/>
    <property type="evidence" value="ECO:0007669"/>
    <property type="project" value="InterPro"/>
</dbReference>
<evidence type="ECO:0000256" key="1">
    <source>
        <dbReference type="PROSITE-ProRule" id="PRU00169"/>
    </source>
</evidence>
<dbReference type="EMBL" id="JACJVN010000088">
    <property type="protein sequence ID" value="MBB6679521.1"/>
    <property type="molecule type" value="Genomic_DNA"/>
</dbReference>
<keyword evidence="5" id="KW-1185">Reference proteome</keyword>
<evidence type="ECO:0000259" key="3">
    <source>
        <dbReference type="PROSITE" id="PS50110"/>
    </source>
</evidence>
<dbReference type="Proteomes" id="UP000574133">
    <property type="component" value="Unassembled WGS sequence"/>
</dbReference>
<dbReference type="SUPFAM" id="SSF52172">
    <property type="entry name" value="CheY-like"/>
    <property type="match status" value="1"/>
</dbReference>
<dbReference type="SMART" id="SM00448">
    <property type="entry name" value="REC"/>
    <property type="match status" value="1"/>
</dbReference>
<dbReference type="PANTHER" id="PTHR43228:SF1">
    <property type="entry name" value="TWO-COMPONENT RESPONSE REGULATOR ARR22"/>
    <property type="match status" value="1"/>
</dbReference>
<evidence type="ECO:0000313" key="4">
    <source>
        <dbReference type="EMBL" id="MBB6679521.1"/>
    </source>
</evidence>
<feature type="compositionally biased region" description="Low complexity" evidence="2">
    <location>
        <begin position="200"/>
        <end position="210"/>
    </location>
</feature>
<organism evidence="4 5">
    <name type="scientific">Cohnella lubricantis</name>
    <dbReference type="NCBI Taxonomy" id="2163172"/>
    <lineage>
        <taxon>Bacteria</taxon>
        <taxon>Bacillati</taxon>
        <taxon>Bacillota</taxon>
        <taxon>Bacilli</taxon>
        <taxon>Bacillales</taxon>
        <taxon>Paenibacillaceae</taxon>
        <taxon>Cohnella</taxon>
    </lineage>
</organism>
<protein>
    <submittedName>
        <fullName evidence="4">Response regulator</fullName>
    </submittedName>
</protein>
<dbReference type="AlphaFoldDB" id="A0A841TLV2"/>
<feature type="modified residue" description="4-aspartylphosphate" evidence="1">
    <location>
        <position position="54"/>
    </location>
</feature>
<proteinExistence type="predicted"/>
<feature type="domain" description="Response regulatory" evidence="3">
    <location>
        <begin position="4"/>
        <end position="119"/>
    </location>
</feature>
<sequence length="292" mass="31535">MAYKFLIVDDTSFMRKMAADSLRKFGYEVAGEASNGKEAVKLYEELRPDVVLMDLTMPEMTGSEAIKAILKINPEAVVLICSGSNQKEAILEAMEAGAKGYLLKPFNDSRLQEIIRKYAEPFLTPPGGAQEQLQVGQQQGEQQTEMQAAPEKADGSAAARAGKRAEEQEAALKKRDAAAEAPEAAVSAAKASAESAAASAAAHPLAPRTASLDRGRDSGGRLKSFTSSIMCQWQEEQGGETVDYYAVCTESENKLLIERRDAGEDKQTLLPLTIDGFRELAGWLESQLGSRP</sequence>
<dbReference type="InterPro" id="IPR052048">
    <property type="entry name" value="ST_Response_Regulator"/>
</dbReference>
<name>A0A841TLV2_9BACL</name>
<dbReference type="Pfam" id="PF00072">
    <property type="entry name" value="Response_reg"/>
    <property type="match status" value="1"/>
</dbReference>
<feature type="compositionally biased region" description="Basic and acidic residues" evidence="2">
    <location>
        <begin position="163"/>
        <end position="178"/>
    </location>
</feature>
<gene>
    <name evidence="4" type="ORF">H4Q31_19740</name>
</gene>
<feature type="compositionally biased region" description="Low complexity" evidence="2">
    <location>
        <begin position="127"/>
        <end position="149"/>
    </location>
</feature>
<dbReference type="PROSITE" id="PS50110">
    <property type="entry name" value="RESPONSE_REGULATORY"/>
    <property type="match status" value="1"/>
</dbReference>
<feature type="region of interest" description="Disordered" evidence="2">
    <location>
        <begin position="200"/>
        <end position="219"/>
    </location>
</feature>
<dbReference type="RefSeq" id="WP_185180781.1">
    <property type="nucleotide sequence ID" value="NZ_CBCSEP010000021.1"/>
</dbReference>
<feature type="region of interest" description="Disordered" evidence="2">
    <location>
        <begin position="122"/>
        <end position="178"/>
    </location>
</feature>
<accession>A0A841TLV2</accession>
<evidence type="ECO:0000313" key="5">
    <source>
        <dbReference type="Proteomes" id="UP000574133"/>
    </source>
</evidence>
<dbReference type="Gene3D" id="3.40.50.2300">
    <property type="match status" value="1"/>
</dbReference>
<evidence type="ECO:0000256" key="2">
    <source>
        <dbReference type="SAM" id="MobiDB-lite"/>
    </source>
</evidence>
<keyword evidence="1" id="KW-0597">Phosphoprotein</keyword>
<dbReference type="InterPro" id="IPR011006">
    <property type="entry name" value="CheY-like_superfamily"/>
</dbReference>